<evidence type="ECO:0000313" key="2">
    <source>
        <dbReference type="Proteomes" id="UP000654918"/>
    </source>
</evidence>
<reference evidence="1" key="1">
    <citation type="journal article" date="2020" name="Phytopathology">
        <title>Genome Sequence Resources of Colletotrichum truncatum, C. plurivorum, C. musicola, and C. sojae: Four Species Pathogenic to Soybean (Glycine max).</title>
        <authorList>
            <person name="Rogerio F."/>
            <person name="Boufleur T.R."/>
            <person name="Ciampi-Guillardi M."/>
            <person name="Sukno S.A."/>
            <person name="Thon M.R."/>
            <person name="Massola Junior N.S."/>
            <person name="Baroncelli R."/>
        </authorList>
    </citation>
    <scope>NUCLEOTIDE SEQUENCE</scope>
    <source>
        <strain evidence="1">LFN00145</strain>
    </source>
</reference>
<dbReference type="EMBL" id="WIGO01000304">
    <property type="protein sequence ID" value="KAF6818354.1"/>
    <property type="molecule type" value="Genomic_DNA"/>
</dbReference>
<protein>
    <submittedName>
        <fullName evidence="1">Uncharacterized protein</fullName>
    </submittedName>
</protein>
<sequence length="132" mass="14662">MATRHHQWMLTRAELHSRWSCLGLYRNKLWGNGHFNELYVRDMRHTVSDIGSGGGGLARGAELVTDSVAMSYLSTVKCTSKAPSSNTDTGAGRYEPFLRWSRAGPRLSTLIRQHALACRTPDMAPVSRVAMV</sequence>
<gene>
    <name evidence="1" type="ORF">CPLU01_13357</name>
</gene>
<name>A0A8H6JS47_9PEZI</name>
<organism evidence="1 2">
    <name type="scientific">Colletotrichum plurivorum</name>
    <dbReference type="NCBI Taxonomy" id="2175906"/>
    <lineage>
        <taxon>Eukaryota</taxon>
        <taxon>Fungi</taxon>
        <taxon>Dikarya</taxon>
        <taxon>Ascomycota</taxon>
        <taxon>Pezizomycotina</taxon>
        <taxon>Sordariomycetes</taxon>
        <taxon>Hypocreomycetidae</taxon>
        <taxon>Glomerellales</taxon>
        <taxon>Glomerellaceae</taxon>
        <taxon>Colletotrichum</taxon>
        <taxon>Colletotrichum orchidearum species complex</taxon>
    </lineage>
</organism>
<dbReference type="AlphaFoldDB" id="A0A8H6JS47"/>
<evidence type="ECO:0000313" key="1">
    <source>
        <dbReference type="EMBL" id="KAF6818354.1"/>
    </source>
</evidence>
<comment type="caution">
    <text evidence="1">The sequence shown here is derived from an EMBL/GenBank/DDBJ whole genome shotgun (WGS) entry which is preliminary data.</text>
</comment>
<proteinExistence type="predicted"/>
<keyword evidence="2" id="KW-1185">Reference proteome</keyword>
<dbReference type="Proteomes" id="UP000654918">
    <property type="component" value="Unassembled WGS sequence"/>
</dbReference>
<accession>A0A8H6JS47</accession>